<evidence type="ECO:0000256" key="18">
    <source>
        <dbReference type="PIRSR" id="PIRSR605493-1"/>
    </source>
</evidence>
<evidence type="ECO:0000256" key="17">
    <source>
        <dbReference type="ARBA" id="ARBA00061585"/>
    </source>
</evidence>
<dbReference type="PATRIC" id="fig|520767.4.peg.399"/>
<dbReference type="EC" id="4.1.3.17" evidence="7"/>
<dbReference type="PANTHER" id="PTHR33254">
    <property type="entry name" value="4-HYDROXY-4-METHYL-2-OXOGLUTARATE ALDOLASE 3-RELATED"/>
    <property type="match status" value="1"/>
</dbReference>
<evidence type="ECO:0000256" key="10">
    <source>
        <dbReference type="ARBA" id="ARBA00022723"/>
    </source>
</evidence>
<feature type="binding site" evidence="18">
    <location>
        <begin position="94"/>
        <end position="97"/>
    </location>
    <ligand>
        <name>substrate</name>
    </ligand>
</feature>
<dbReference type="InterPro" id="IPR036704">
    <property type="entry name" value="RraA/RraA-like_sf"/>
</dbReference>
<organism evidence="19 20">
    <name type="scientific">Thermovenabulum gondwanense</name>
    <dbReference type="NCBI Taxonomy" id="520767"/>
    <lineage>
        <taxon>Bacteria</taxon>
        <taxon>Bacillati</taxon>
        <taxon>Bacillota</taxon>
        <taxon>Clostridia</taxon>
        <taxon>Thermosediminibacterales</taxon>
        <taxon>Thermosediminibacteraceae</taxon>
        <taxon>Thermovenabulum</taxon>
    </lineage>
</organism>
<evidence type="ECO:0000256" key="9">
    <source>
        <dbReference type="ARBA" id="ARBA00016549"/>
    </source>
</evidence>
<dbReference type="Proteomes" id="UP000075737">
    <property type="component" value="Unassembled WGS sequence"/>
</dbReference>
<comment type="function">
    <text evidence="13">Catalyzes the aldol cleavage of 4-hydroxy-4-methyl-2-oxoglutarate (HMG) into 2 molecules of pyruvate. Also contains a secondary oxaloacetate (OAA) decarboxylase activity due to the common pyruvate enolate transition state formed following C-C bond cleavage in the retro-aldol and decarboxylation reactions.</text>
</comment>
<name>A0A162MXQ4_9FIRM</name>
<evidence type="ECO:0000256" key="2">
    <source>
        <dbReference type="ARBA" id="ARBA00001946"/>
    </source>
</evidence>
<dbReference type="PANTHER" id="PTHR33254:SF16">
    <property type="entry name" value="BLR3842 PROTEIN"/>
    <property type="match status" value="1"/>
</dbReference>
<comment type="subunit">
    <text evidence="5">Homotrimer.</text>
</comment>
<comment type="catalytic activity">
    <reaction evidence="16">
        <text>oxaloacetate + H(+) = pyruvate + CO2</text>
        <dbReference type="Rhea" id="RHEA:15641"/>
        <dbReference type="ChEBI" id="CHEBI:15361"/>
        <dbReference type="ChEBI" id="CHEBI:15378"/>
        <dbReference type="ChEBI" id="CHEBI:16452"/>
        <dbReference type="ChEBI" id="CHEBI:16526"/>
        <dbReference type="EC" id="4.1.1.112"/>
    </reaction>
</comment>
<gene>
    <name evidence="19" type="primary">proA</name>
    <name evidence="19" type="ORF">ATZ99_03930</name>
</gene>
<keyword evidence="20" id="KW-1185">Reference proteome</keyword>
<dbReference type="GO" id="GO:0008948">
    <property type="term" value="F:oxaloacetate decarboxylase activity"/>
    <property type="evidence" value="ECO:0007669"/>
    <property type="project" value="UniProtKB-EC"/>
</dbReference>
<evidence type="ECO:0000256" key="8">
    <source>
        <dbReference type="ARBA" id="ARBA00012947"/>
    </source>
</evidence>
<keyword evidence="11 18" id="KW-0460">Magnesium</keyword>
<evidence type="ECO:0000256" key="6">
    <source>
        <dbReference type="ARBA" id="ARBA00011643"/>
    </source>
</evidence>
<feature type="binding site" evidence="18">
    <location>
        <position position="117"/>
    </location>
    <ligand>
        <name>Mg(2+)</name>
        <dbReference type="ChEBI" id="CHEBI:18420"/>
    </ligand>
</feature>
<comment type="subunit">
    <text evidence="6">Homohexamer.</text>
</comment>
<evidence type="ECO:0000256" key="12">
    <source>
        <dbReference type="ARBA" id="ARBA00023239"/>
    </source>
</evidence>
<dbReference type="GO" id="GO:0046872">
    <property type="term" value="F:metal ion binding"/>
    <property type="evidence" value="ECO:0007669"/>
    <property type="project" value="UniProtKB-KW"/>
</dbReference>
<protein>
    <recommendedName>
        <fullName evidence="9">Putative 4-hydroxy-4-methyl-2-oxoglutarate aldolase</fullName>
        <ecNumber evidence="8">4.1.1.112</ecNumber>
        <ecNumber evidence="7">4.1.3.17</ecNumber>
    </recommendedName>
    <alternativeName>
        <fullName evidence="15">Oxaloacetate decarboxylase</fullName>
    </alternativeName>
    <alternativeName>
        <fullName evidence="14">RraA-like protein</fullName>
    </alternativeName>
</protein>
<evidence type="ECO:0000256" key="4">
    <source>
        <dbReference type="ARBA" id="ARBA00008621"/>
    </source>
</evidence>
<evidence type="ECO:0000256" key="14">
    <source>
        <dbReference type="ARBA" id="ARBA00030169"/>
    </source>
</evidence>
<dbReference type="Pfam" id="PF03737">
    <property type="entry name" value="RraA-like"/>
    <property type="match status" value="1"/>
</dbReference>
<comment type="cofactor">
    <cofactor evidence="2 18">
        <name>Mg(2+)</name>
        <dbReference type="ChEBI" id="CHEBI:18420"/>
    </cofactor>
</comment>
<dbReference type="EMBL" id="LOHZ01000019">
    <property type="protein sequence ID" value="KYO68082.1"/>
    <property type="molecule type" value="Genomic_DNA"/>
</dbReference>
<evidence type="ECO:0000256" key="16">
    <source>
        <dbReference type="ARBA" id="ARBA00047973"/>
    </source>
</evidence>
<evidence type="ECO:0000256" key="5">
    <source>
        <dbReference type="ARBA" id="ARBA00011233"/>
    </source>
</evidence>
<dbReference type="AlphaFoldDB" id="A0A162MXQ4"/>
<keyword evidence="12 19" id="KW-0456">Lyase</keyword>
<evidence type="ECO:0000256" key="13">
    <source>
        <dbReference type="ARBA" id="ARBA00025046"/>
    </source>
</evidence>
<dbReference type="OrthoDB" id="9784786at2"/>
<comment type="caution">
    <text evidence="19">The sequence shown here is derived from an EMBL/GenBank/DDBJ whole genome shotgun (WGS) entry which is preliminary data.</text>
</comment>
<dbReference type="CDD" id="cd16841">
    <property type="entry name" value="RraA_family"/>
    <property type="match status" value="1"/>
</dbReference>
<comment type="catalytic activity">
    <reaction evidence="1">
        <text>4-hydroxy-4-methyl-2-oxoglutarate = 2 pyruvate</text>
        <dbReference type="Rhea" id="RHEA:22748"/>
        <dbReference type="ChEBI" id="CHEBI:15361"/>
        <dbReference type="ChEBI" id="CHEBI:58276"/>
        <dbReference type="EC" id="4.1.3.17"/>
    </reaction>
</comment>
<dbReference type="GO" id="GO:0046395">
    <property type="term" value="P:carboxylic acid catabolic process"/>
    <property type="evidence" value="ECO:0007669"/>
    <property type="project" value="UniProtKB-ARBA"/>
</dbReference>
<dbReference type="SUPFAM" id="SSF89562">
    <property type="entry name" value="RraA-like"/>
    <property type="match status" value="1"/>
</dbReference>
<evidence type="ECO:0000256" key="7">
    <source>
        <dbReference type="ARBA" id="ARBA00012213"/>
    </source>
</evidence>
<dbReference type="GO" id="GO:0032787">
    <property type="term" value="P:monocarboxylic acid metabolic process"/>
    <property type="evidence" value="ECO:0007669"/>
    <property type="project" value="UniProtKB-ARBA"/>
</dbReference>
<keyword evidence="10 18" id="KW-0479">Metal-binding</keyword>
<proteinExistence type="inferred from homology"/>
<dbReference type="GO" id="GO:0047443">
    <property type="term" value="F:4-hydroxy-4-methyl-2-oxoglutarate aldolase activity"/>
    <property type="evidence" value="ECO:0007669"/>
    <property type="project" value="UniProtKB-EC"/>
</dbReference>
<feature type="binding site" evidence="18">
    <location>
        <position position="116"/>
    </location>
    <ligand>
        <name>substrate</name>
    </ligand>
</feature>
<evidence type="ECO:0000256" key="3">
    <source>
        <dbReference type="ARBA" id="ARBA00001968"/>
    </source>
</evidence>
<evidence type="ECO:0000313" key="19">
    <source>
        <dbReference type="EMBL" id="KYO68082.1"/>
    </source>
</evidence>
<evidence type="ECO:0000313" key="20">
    <source>
        <dbReference type="Proteomes" id="UP000075737"/>
    </source>
</evidence>
<dbReference type="FunFam" id="3.50.30.40:FF:000002">
    <property type="entry name" value="4-carboxy-4-hydroxy-2-oxoadipate aldolase/oxaloacetate decarboxylase"/>
    <property type="match status" value="1"/>
</dbReference>
<dbReference type="NCBIfam" id="NF006731">
    <property type="entry name" value="PRK09262.1"/>
    <property type="match status" value="1"/>
</dbReference>
<evidence type="ECO:0000256" key="15">
    <source>
        <dbReference type="ARBA" id="ARBA00032305"/>
    </source>
</evidence>
<dbReference type="STRING" id="520767.ATZ99_03930"/>
<reference evidence="19 20" key="1">
    <citation type="submission" date="2015-12" db="EMBL/GenBank/DDBJ databases">
        <title>Draft genome of Thermovenabulum gondwanense isolated from a red thermophilic microbial mat colonisisng an outflow channel of a bore well.</title>
        <authorList>
            <person name="Patel B.K."/>
        </authorList>
    </citation>
    <scope>NUCLEOTIDE SEQUENCE [LARGE SCALE GENOMIC DNA]</scope>
    <source>
        <strain evidence="19 20">R270</strain>
    </source>
</reference>
<dbReference type="RefSeq" id="WP_068747561.1">
    <property type="nucleotide sequence ID" value="NZ_LOHZ01000019.1"/>
</dbReference>
<dbReference type="Gene3D" id="3.50.30.40">
    <property type="entry name" value="Ribonuclease E inhibitor RraA/RraA-like"/>
    <property type="match status" value="1"/>
</dbReference>
<comment type="similarity">
    <text evidence="4">Belongs to the class II aldolase/RraA-like family.</text>
</comment>
<dbReference type="EC" id="4.1.1.112" evidence="8"/>
<comment type="cofactor">
    <cofactor evidence="3">
        <name>a divalent metal cation</name>
        <dbReference type="ChEBI" id="CHEBI:60240"/>
    </cofactor>
</comment>
<evidence type="ECO:0000256" key="11">
    <source>
        <dbReference type="ARBA" id="ARBA00022842"/>
    </source>
</evidence>
<accession>A0A162MXQ4</accession>
<evidence type="ECO:0000256" key="1">
    <source>
        <dbReference type="ARBA" id="ARBA00001342"/>
    </source>
</evidence>
<dbReference type="InterPro" id="IPR005493">
    <property type="entry name" value="RraA/RraA-like"/>
</dbReference>
<sequence>MVHVIKNFKRPEKEIIEAFRKLSSATVHEASGKKGAVSYLIKPINRGMKLCGPALTVQCMPGDNLMLHKALEIASEGDVIVADTHGAPEYGYWGDLMTVSAMARKIGGLAIDGCIRDSQEIIEMGFPVFCRGFCIRGTSKSSLGLINYPIIFGNVRVEPGDLVLGDDDGIVVVKREECEEVLKKALKRVEDEDKKRKVLSTGISSVEYNNLKEVFEKLGLVEE</sequence>
<comment type="similarity">
    <text evidence="17">Belongs to the LigK/PcmE family.</text>
</comment>
<dbReference type="GO" id="GO:0019336">
    <property type="term" value="P:phenol-containing compound catabolic process"/>
    <property type="evidence" value="ECO:0007669"/>
    <property type="project" value="UniProtKB-ARBA"/>
</dbReference>